<dbReference type="SMART" id="SM00854">
    <property type="entry name" value="PGA_cap"/>
    <property type="match status" value="1"/>
</dbReference>
<dbReference type="InterPro" id="IPR019079">
    <property type="entry name" value="Capsule_synth_CapA"/>
</dbReference>
<sequence length="361" mass="39463">MQTTSSTRASIVPYITVGIFVLCIFAFIKAAETETTSLLCPNGEAPVRITVLGDLLIGSGAPWRQIESEDFAPTILGRFRAAFAQSDITFMNYEGIIASGGVAREKGLPKSFSLRTPPAIEDFLSFFPGLVISFANNHAADFGFIGIDETLTHFTHSNISLVGIGENEKEAIEPRIVRHGGVRVAFLGFTDLLPYTYYAREDQRGIAKLTEENLARSIKQAQEMADIVIVALHTAEHVGGTSTDAPDAHQIRLSQRAVEFGADVVVNSHPHTLQTVEWYNGALIAHSLGLFLYDPSVAGRYKPDESLYAGTRFDGGGILSLSVCVEGIRSYTLTPTRVVDTPRLQVVEDMRQPIRARQFTL</sequence>
<evidence type="ECO:0000256" key="2">
    <source>
        <dbReference type="SAM" id="Phobius"/>
    </source>
</evidence>
<organism evidence="4 5">
    <name type="scientific">Candidatus Kaiserbacteria bacterium CG10_big_fil_rev_8_21_14_0_10_49_17</name>
    <dbReference type="NCBI Taxonomy" id="1974609"/>
    <lineage>
        <taxon>Bacteria</taxon>
        <taxon>Candidatus Kaiseribacteriota</taxon>
    </lineage>
</organism>
<dbReference type="Proteomes" id="UP000228809">
    <property type="component" value="Unassembled WGS sequence"/>
</dbReference>
<evidence type="ECO:0000313" key="5">
    <source>
        <dbReference type="Proteomes" id="UP000228809"/>
    </source>
</evidence>
<comment type="similarity">
    <text evidence="1">Belongs to the CapA family.</text>
</comment>
<dbReference type="PANTHER" id="PTHR33393">
    <property type="entry name" value="POLYGLUTAMINE SYNTHESIS ACCESSORY PROTEIN RV0574C-RELATED"/>
    <property type="match status" value="1"/>
</dbReference>
<dbReference type="AlphaFoldDB" id="A0A2M6WEZ0"/>
<evidence type="ECO:0000256" key="1">
    <source>
        <dbReference type="ARBA" id="ARBA00005662"/>
    </source>
</evidence>
<dbReference type="Gene3D" id="3.60.21.10">
    <property type="match status" value="1"/>
</dbReference>
<dbReference type="InterPro" id="IPR029052">
    <property type="entry name" value="Metallo-depent_PP-like"/>
</dbReference>
<dbReference type="SUPFAM" id="SSF56300">
    <property type="entry name" value="Metallo-dependent phosphatases"/>
    <property type="match status" value="1"/>
</dbReference>
<dbReference type="PANTHER" id="PTHR33393:SF11">
    <property type="entry name" value="POLYGLUTAMINE SYNTHESIS ACCESSORY PROTEIN RV0574C-RELATED"/>
    <property type="match status" value="1"/>
</dbReference>
<feature type="transmembrane region" description="Helical" evidence="2">
    <location>
        <begin position="12"/>
        <end position="31"/>
    </location>
</feature>
<accession>A0A2M6WEZ0</accession>
<dbReference type="EMBL" id="PFBJ01000004">
    <property type="protein sequence ID" value="PIT91304.1"/>
    <property type="molecule type" value="Genomic_DNA"/>
</dbReference>
<keyword evidence="2" id="KW-0472">Membrane</keyword>
<gene>
    <name evidence="4" type="ORF">COU17_00735</name>
</gene>
<dbReference type="InterPro" id="IPR052169">
    <property type="entry name" value="CW_Biosynth-Accessory"/>
</dbReference>
<keyword evidence="2" id="KW-0812">Transmembrane</keyword>
<feature type="domain" description="Capsule synthesis protein CapA" evidence="3">
    <location>
        <begin position="48"/>
        <end position="295"/>
    </location>
</feature>
<name>A0A2M6WEZ0_9BACT</name>
<keyword evidence="2" id="KW-1133">Transmembrane helix</keyword>
<protein>
    <recommendedName>
        <fullName evidence="3">Capsule synthesis protein CapA domain-containing protein</fullName>
    </recommendedName>
</protein>
<comment type="caution">
    <text evidence="4">The sequence shown here is derived from an EMBL/GenBank/DDBJ whole genome shotgun (WGS) entry which is preliminary data.</text>
</comment>
<dbReference type="CDD" id="cd07381">
    <property type="entry name" value="MPP_CapA"/>
    <property type="match status" value="1"/>
</dbReference>
<evidence type="ECO:0000313" key="4">
    <source>
        <dbReference type="EMBL" id="PIT91304.1"/>
    </source>
</evidence>
<dbReference type="Pfam" id="PF09587">
    <property type="entry name" value="PGA_cap"/>
    <property type="match status" value="1"/>
</dbReference>
<proteinExistence type="inferred from homology"/>
<evidence type="ECO:0000259" key="3">
    <source>
        <dbReference type="SMART" id="SM00854"/>
    </source>
</evidence>
<reference evidence="5" key="1">
    <citation type="submission" date="2017-09" db="EMBL/GenBank/DDBJ databases">
        <title>Depth-based differentiation of microbial function through sediment-hosted aquifers and enrichment of novel symbionts in the deep terrestrial subsurface.</title>
        <authorList>
            <person name="Probst A.J."/>
            <person name="Ladd B."/>
            <person name="Jarett J.K."/>
            <person name="Geller-Mcgrath D.E."/>
            <person name="Sieber C.M.K."/>
            <person name="Emerson J.B."/>
            <person name="Anantharaman K."/>
            <person name="Thomas B.C."/>
            <person name="Malmstrom R."/>
            <person name="Stieglmeier M."/>
            <person name="Klingl A."/>
            <person name="Woyke T."/>
            <person name="Ryan C.M."/>
            <person name="Banfield J.F."/>
        </authorList>
    </citation>
    <scope>NUCLEOTIDE SEQUENCE [LARGE SCALE GENOMIC DNA]</scope>
</reference>